<accession>A0AAN9XX83</accession>
<evidence type="ECO:0000256" key="2">
    <source>
        <dbReference type="ARBA" id="ARBA00022741"/>
    </source>
</evidence>
<dbReference type="InterPro" id="IPR004344">
    <property type="entry name" value="TTL/TTLL_fam"/>
</dbReference>
<evidence type="ECO:0000256" key="1">
    <source>
        <dbReference type="ARBA" id="ARBA00022598"/>
    </source>
</evidence>
<keyword evidence="5" id="KW-1185">Reference proteome</keyword>
<proteinExistence type="predicted"/>
<dbReference type="SUPFAM" id="SSF56059">
    <property type="entry name" value="Glutathione synthetase ATP-binding domain-like"/>
    <property type="match status" value="1"/>
</dbReference>
<reference evidence="4 5" key="1">
    <citation type="submission" date="2024-03" db="EMBL/GenBank/DDBJ databases">
        <title>Adaptation during the transition from Ophiocordyceps entomopathogen to insect associate is accompanied by gene loss and intensified selection.</title>
        <authorList>
            <person name="Ward C.M."/>
            <person name="Onetto C.A."/>
            <person name="Borneman A.R."/>
        </authorList>
    </citation>
    <scope>NUCLEOTIDE SEQUENCE [LARGE SCALE GENOMIC DNA]</scope>
    <source>
        <strain evidence="4">AWRI1</strain>
        <tissue evidence="4">Single Adult Female</tissue>
    </source>
</reference>
<dbReference type="Gene3D" id="3.30.470.20">
    <property type="entry name" value="ATP-grasp fold, B domain"/>
    <property type="match status" value="1"/>
</dbReference>
<dbReference type="GO" id="GO:0036064">
    <property type="term" value="C:ciliary basal body"/>
    <property type="evidence" value="ECO:0007669"/>
    <property type="project" value="TreeGrafter"/>
</dbReference>
<dbReference type="GO" id="GO:0015631">
    <property type="term" value="F:tubulin binding"/>
    <property type="evidence" value="ECO:0007669"/>
    <property type="project" value="TreeGrafter"/>
</dbReference>
<evidence type="ECO:0000256" key="3">
    <source>
        <dbReference type="ARBA" id="ARBA00022840"/>
    </source>
</evidence>
<evidence type="ECO:0008006" key="6">
    <source>
        <dbReference type="Google" id="ProtNLM"/>
    </source>
</evidence>
<dbReference type="Proteomes" id="UP001367676">
    <property type="component" value="Unassembled WGS sequence"/>
</dbReference>
<dbReference type="EMBL" id="JBBCAQ010000038">
    <property type="protein sequence ID" value="KAK7571828.1"/>
    <property type="molecule type" value="Genomic_DNA"/>
</dbReference>
<dbReference type="Pfam" id="PF03133">
    <property type="entry name" value="TTL"/>
    <property type="match status" value="1"/>
</dbReference>
<organism evidence="4 5">
    <name type="scientific">Parthenolecanium corni</name>
    <dbReference type="NCBI Taxonomy" id="536013"/>
    <lineage>
        <taxon>Eukaryota</taxon>
        <taxon>Metazoa</taxon>
        <taxon>Ecdysozoa</taxon>
        <taxon>Arthropoda</taxon>
        <taxon>Hexapoda</taxon>
        <taxon>Insecta</taxon>
        <taxon>Pterygota</taxon>
        <taxon>Neoptera</taxon>
        <taxon>Paraneoptera</taxon>
        <taxon>Hemiptera</taxon>
        <taxon>Sternorrhyncha</taxon>
        <taxon>Coccoidea</taxon>
        <taxon>Coccidae</taxon>
        <taxon>Parthenolecanium</taxon>
    </lineage>
</organism>
<dbReference type="PANTHER" id="PTHR12241:SF162">
    <property type="entry name" value="TUBULIN MONOGLUTAMYLASE TTLL4"/>
    <property type="match status" value="1"/>
</dbReference>
<comment type="caution">
    <text evidence="4">The sequence shown here is derived from an EMBL/GenBank/DDBJ whole genome shotgun (WGS) entry which is preliminary data.</text>
</comment>
<dbReference type="PANTHER" id="PTHR12241">
    <property type="entry name" value="TUBULIN POLYGLUTAMYLASE"/>
    <property type="match status" value="1"/>
</dbReference>
<evidence type="ECO:0000313" key="5">
    <source>
        <dbReference type="Proteomes" id="UP001367676"/>
    </source>
</evidence>
<keyword evidence="3" id="KW-0067">ATP-binding</keyword>
<keyword evidence="2" id="KW-0547">Nucleotide-binding</keyword>
<dbReference type="GO" id="GO:0000226">
    <property type="term" value="P:microtubule cytoskeleton organization"/>
    <property type="evidence" value="ECO:0007669"/>
    <property type="project" value="TreeGrafter"/>
</dbReference>
<dbReference type="GO" id="GO:0070740">
    <property type="term" value="F:tubulin-glutamic acid ligase activity"/>
    <property type="evidence" value="ECO:0007669"/>
    <property type="project" value="TreeGrafter"/>
</dbReference>
<evidence type="ECO:0000313" key="4">
    <source>
        <dbReference type="EMBL" id="KAK7571828.1"/>
    </source>
</evidence>
<sequence>MPRRCILKRVPGDMTKRVSDKNENTVHPGIRRSLFPNVPPYIKFSNRVLKPLPRSIRRLMRWKDSRITPMVVRRVVKNTGFLIKDECACWSGTWTNQIKCVEYKNLHDHQKFNHFPGTFQIGRKDYLWKNIQHMKTRHGERKFDIMPTTYVLPQDKKSFRVMFEKSRQDPYWIVKPPASYRGDGIKIIHKYKQLPKMSPLIVQRYIQNPFLINGHKFDLRLYVLVTSINPLRIFLSENGLVRFASAKYSADPRTLNDRYMHLTNYSVNKFNEKYVTNSDAEACQGHKWTLQSLWKFLERERQVNIEHLRQSLNDLVIKTMISVEDPLNKLSCNHLRSRYNAYELFGFDVIFDSNMKPWLLEVNVSPSLHSSSLLDEAVKLPLINDTLNIVGFHIPVSKKFTDEELAAELGETSVNPLFYDNRMYTPLITKNEKFKHYSFLNKFNRNDYLDKILSDLTPDDVRHLIVYEDELTQLGSFEKIFPTTETHKYFKYFDKLRYHNLLLDAWEAKYHNSRDKGIELLRNLCEQKFHLRVARKNEAATIL</sequence>
<dbReference type="AlphaFoldDB" id="A0AAN9XX83"/>
<name>A0AAN9XX83_9HEMI</name>
<dbReference type="GO" id="GO:0005524">
    <property type="term" value="F:ATP binding"/>
    <property type="evidence" value="ECO:0007669"/>
    <property type="project" value="UniProtKB-KW"/>
</dbReference>
<protein>
    <recommendedName>
        <fullName evidence="6">Tubulin polyglutamylase TTLL4</fullName>
    </recommendedName>
</protein>
<dbReference type="PROSITE" id="PS51221">
    <property type="entry name" value="TTL"/>
    <property type="match status" value="1"/>
</dbReference>
<gene>
    <name evidence="4" type="ORF">V9T40_014300</name>
</gene>
<keyword evidence="1" id="KW-0436">Ligase</keyword>